<sequence length="128" mass="13145">MQHSSEALAPFPDEGEDPSLAEDLRQLADEAKTLAQAELAFQKSRAAYAGSQAKTIVALLVVAAVVVFFAVMALVTGTVIALGPVLGLWGAMAAVTLGLLLFAALCALAARSKLKQMMAVISDGKGSS</sequence>
<evidence type="ECO:0008006" key="4">
    <source>
        <dbReference type="Google" id="ProtNLM"/>
    </source>
</evidence>
<feature type="transmembrane region" description="Helical" evidence="1">
    <location>
        <begin position="88"/>
        <end position="110"/>
    </location>
</feature>
<dbReference type="EMBL" id="BMLK01000004">
    <property type="protein sequence ID" value="GGN45353.1"/>
    <property type="molecule type" value="Genomic_DNA"/>
</dbReference>
<name>A0ABQ2JFB2_9SPHN</name>
<dbReference type="Pfam" id="PF07332">
    <property type="entry name" value="Phage_holin_3_6"/>
    <property type="match status" value="1"/>
</dbReference>
<keyword evidence="3" id="KW-1185">Reference proteome</keyword>
<comment type="caution">
    <text evidence="2">The sequence shown here is derived from an EMBL/GenBank/DDBJ whole genome shotgun (WGS) entry which is preliminary data.</text>
</comment>
<protein>
    <recommendedName>
        <fullName evidence="4">Phage holin family protein</fullName>
    </recommendedName>
</protein>
<dbReference type="RefSeq" id="WP_188818712.1">
    <property type="nucleotide sequence ID" value="NZ_BMLK01000004.1"/>
</dbReference>
<keyword evidence="1" id="KW-0812">Transmembrane</keyword>
<feature type="transmembrane region" description="Helical" evidence="1">
    <location>
        <begin position="55"/>
        <end position="82"/>
    </location>
</feature>
<keyword evidence="1" id="KW-0472">Membrane</keyword>
<dbReference type="Proteomes" id="UP000605099">
    <property type="component" value="Unassembled WGS sequence"/>
</dbReference>
<accession>A0ABQ2JFB2</accession>
<gene>
    <name evidence="2" type="ORF">GCM10011349_11280</name>
</gene>
<evidence type="ECO:0000313" key="2">
    <source>
        <dbReference type="EMBL" id="GGN45353.1"/>
    </source>
</evidence>
<evidence type="ECO:0000256" key="1">
    <source>
        <dbReference type="SAM" id="Phobius"/>
    </source>
</evidence>
<keyword evidence="1" id="KW-1133">Transmembrane helix</keyword>
<proteinExistence type="predicted"/>
<reference evidence="3" key="1">
    <citation type="journal article" date="2019" name="Int. J. Syst. Evol. Microbiol.">
        <title>The Global Catalogue of Microorganisms (GCM) 10K type strain sequencing project: providing services to taxonomists for standard genome sequencing and annotation.</title>
        <authorList>
            <consortium name="The Broad Institute Genomics Platform"/>
            <consortium name="The Broad Institute Genome Sequencing Center for Infectious Disease"/>
            <person name="Wu L."/>
            <person name="Ma J."/>
        </authorList>
    </citation>
    <scope>NUCLEOTIDE SEQUENCE [LARGE SCALE GENOMIC DNA]</scope>
    <source>
        <strain evidence="3">CGMCC 1.6784</strain>
    </source>
</reference>
<dbReference type="InterPro" id="IPR009937">
    <property type="entry name" value="Phage_holin_3_6"/>
</dbReference>
<evidence type="ECO:0000313" key="3">
    <source>
        <dbReference type="Proteomes" id="UP000605099"/>
    </source>
</evidence>
<organism evidence="2 3">
    <name type="scientific">Novosphingobium indicum</name>
    <dbReference type="NCBI Taxonomy" id="462949"/>
    <lineage>
        <taxon>Bacteria</taxon>
        <taxon>Pseudomonadati</taxon>
        <taxon>Pseudomonadota</taxon>
        <taxon>Alphaproteobacteria</taxon>
        <taxon>Sphingomonadales</taxon>
        <taxon>Sphingomonadaceae</taxon>
        <taxon>Novosphingobium</taxon>
    </lineage>
</organism>